<gene>
    <name evidence="2" type="ORF">SAY87_011314</name>
</gene>
<evidence type="ECO:0000313" key="3">
    <source>
        <dbReference type="Proteomes" id="UP001345219"/>
    </source>
</evidence>
<feature type="compositionally biased region" description="Polar residues" evidence="1">
    <location>
        <begin position="595"/>
        <end position="604"/>
    </location>
</feature>
<accession>A0AAN7GYJ5</accession>
<dbReference type="Proteomes" id="UP001345219">
    <property type="component" value="Chromosome 9"/>
</dbReference>
<proteinExistence type="predicted"/>
<feature type="region of interest" description="Disordered" evidence="1">
    <location>
        <begin position="404"/>
        <end position="423"/>
    </location>
</feature>
<reference evidence="2 3" key="1">
    <citation type="journal article" date="2023" name="Hortic Res">
        <title>Pangenome of water caltrop reveals structural variations and asymmetric subgenome divergence after allopolyploidization.</title>
        <authorList>
            <person name="Zhang X."/>
            <person name="Chen Y."/>
            <person name="Wang L."/>
            <person name="Yuan Y."/>
            <person name="Fang M."/>
            <person name="Shi L."/>
            <person name="Lu R."/>
            <person name="Comes H.P."/>
            <person name="Ma Y."/>
            <person name="Chen Y."/>
            <person name="Huang G."/>
            <person name="Zhou Y."/>
            <person name="Zheng Z."/>
            <person name="Qiu Y."/>
        </authorList>
    </citation>
    <scope>NUCLEOTIDE SEQUENCE [LARGE SCALE GENOMIC DNA]</scope>
    <source>
        <tissue evidence="2">Roots</tissue>
    </source>
</reference>
<dbReference type="PANTHER" id="PTHR36062:SF1">
    <property type="entry name" value="OS01G0687300 PROTEIN"/>
    <property type="match status" value="1"/>
</dbReference>
<comment type="caution">
    <text evidence="2">The sequence shown here is derived from an EMBL/GenBank/DDBJ whole genome shotgun (WGS) entry which is preliminary data.</text>
</comment>
<dbReference type="GO" id="GO:0010099">
    <property type="term" value="P:regulation of photomorphogenesis"/>
    <property type="evidence" value="ECO:0007669"/>
    <property type="project" value="InterPro"/>
</dbReference>
<feature type="compositionally biased region" description="Polar residues" evidence="1">
    <location>
        <begin position="510"/>
        <end position="524"/>
    </location>
</feature>
<dbReference type="InterPro" id="IPR037476">
    <property type="entry name" value="PCH1"/>
</dbReference>
<keyword evidence="3" id="KW-1185">Reference proteome</keyword>
<sequence length="697" mass="77354">MSNPATQSYHERNESDNQSILSYQAAWMAHWGPTHIDGSLAQKNLIVSHKPMEAISPLVSEQKLPNLSRTDRATDASSCSSRELMGVPAGPANIPDESMAVVSHPLRKERIENNQSFPMFGQSKNRGKSILAIKDDHFLGRAMESQFNRKGCPDFSRRDPSKPDKISLWSTSRYETQSPEHLEMGGRTCDLVPKDSLRVPASFKDDRFASSSKNPFGKSTGRLDQVNNSSSFFTAKGHLLNMSPTKLDPDHFNYDSSSGVYVHQQHNDHLPSINELALFHGDNLYQTCRKDGLASRLFWNQTGSFNVAEAECSTQPSNTLIDVETMRIRTTIDPEGLKFHPTTEELFFAEKKTDLKESKITRESTESTDQFKGSVGTFTEVHRLSQDIGCKSHQGGVKLEPLWNSTDSEEKENAADLGNESSANTDTMVVATLQEDHPWGYEVSPLNKKHAYIPKLLASRAAENADLLSSRWNYLALPSATSSSMDDKESCMSKTLSLDMPRLLHDSDGQMATSSKSSSTQNEPDPSIRWMKRLKISGSGSWLGCGTKSSKMEGASNASSSSDKFGPLSRNTLKRAMSSSEPLVSNKSSDKKPISSDQNEQLMSKSMRKSREELLSCPWISRWCRKNVQAPKKPEEGKAGGGLVSCETRRLNASLDDLQAKRQFPSVAAMALMGKGMTALHPCQIKKRETFTCWNTR</sequence>
<feature type="region of interest" description="Disordered" evidence="1">
    <location>
        <begin position="547"/>
        <end position="608"/>
    </location>
</feature>
<evidence type="ECO:0008006" key="4">
    <source>
        <dbReference type="Google" id="ProtNLM"/>
    </source>
</evidence>
<dbReference type="PANTHER" id="PTHR36062">
    <property type="entry name" value="OS01G0687300 PROTEIN"/>
    <property type="match status" value="1"/>
</dbReference>
<feature type="region of interest" description="Disordered" evidence="1">
    <location>
        <begin position="65"/>
        <end position="96"/>
    </location>
</feature>
<organism evidence="2 3">
    <name type="scientific">Trapa incisa</name>
    <dbReference type="NCBI Taxonomy" id="236973"/>
    <lineage>
        <taxon>Eukaryota</taxon>
        <taxon>Viridiplantae</taxon>
        <taxon>Streptophyta</taxon>
        <taxon>Embryophyta</taxon>
        <taxon>Tracheophyta</taxon>
        <taxon>Spermatophyta</taxon>
        <taxon>Magnoliopsida</taxon>
        <taxon>eudicotyledons</taxon>
        <taxon>Gunneridae</taxon>
        <taxon>Pentapetalae</taxon>
        <taxon>rosids</taxon>
        <taxon>malvids</taxon>
        <taxon>Myrtales</taxon>
        <taxon>Lythraceae</taxon>
        <taxon>Trapa</taxon>
    </lineage>
</organism>
<dbReference type="EMBL" id="JAXIOK010000022">
    <property type="protein sequence ID" value="KAK4745002.1"/>
    <property type="molecule type" value="Genomic_DNA"/>
</dbReference>
<protein>
    <recommendedName>
        <fullName evidence="4">F-box protein</fullName>
    </recommendedName>
</protein>
<dbReference type="AlphaFoldDB" id="A0AAN7GYJ5"/>
<feature type="region of interest" description="Disordered" evidence="1">
    <location>
        <begin position="505"/>
        <end position="528"/>
    </location>
</feature>
<evidence type="ECO:0000256" key="1">
    <source>
        <dbReference type="SAM" id="MobiDB-lite"/>
    </source>
</evidence>
<evidence type="ECO:0000313" key="2">
    <source>
        <dbReference type="EMBL" id="KAK4745002.1"/>
    </source>
</evidence>
<feature type="compositionally biased region" description="Polar residues" evidence="1">
    <location>
        <begin position="577"/>
        <end position="587"/>
    </location>
</feature>
<name>A0AAN7GYJ5_9MYRT</name>